<sequence length="396" mass="42912">MAAIAQHVSQASRQPFAVLGEARLRAVESTKNHQNGLRASSLKRPRDITDLSDTENIDPASLESPAKRSKGQAGTDELRAKEKFYLVTPHANVGSSRKPCMNTPTLPHAFSTSTPRSAPLRAAAGRSPRSKIAKAFARRSIGFCRVDPPSFSKRHVSHAPFSISDALNGTFSVSSFSADKSIPGGSKNHRKAWDFEIHVDTEQEEMANLMEHSTCVLDISDDEAKTKKDERGKENIPPPDFRPQVAALEVSESAPRAETVKMLDSPRSPLGELDPKDFVPEGEDLSTSTFVQVLEDEQVDASLEHSYTTAAVLDTPAYKTGPTLEQPQLLKQAIIYSLIKGTAPVVQKNEAPDTDKESVPCAAEAKIRECSDISTETAEGDSNNSVAVLPVEPVMS</sequence>
<gene>
    <name evidence="2" type="ORF">PRK78_001633</name>
</gene>
<evidence type="ECO:0000256" key="1">
    <source>
        <dbReference type="SAM" id="MobiDB-lite"/>
    </source>
</evidence>
<keyword evidence="3" id="KW-1185">Reference proteome</keyword>
<evidence type="ECO:0000313" key="2">
    <source>
        <dbReference type="EMBL" id="WEW56196.1"/>
    </source>
</evidence>
<accession>A0AAF0DEG7</accession>
<dbReference type="EMBL" id="CP120627">
    <property type="protein sequence ID" value="WEW56196.1"/>
    <property type="molecule type" value="Genomic_DNA"/>
</dbReference>
<feature type="region of interest" description="Disordered" evidence="1">
    <location>
        <begin position="29"/>
        <end position="77"/>
    </location>
</feature>
<proteinExistence type="predicted"/>
<name>A0AAF0DEG7_9EURO</name>
<feature type="compositionally biased region" description="Polar residues" evidence="1">
    <location>
        <begin position="373"/>
        <end position="386"/>
    </location>
</feature>
<feature type="region of interest" description="Disordered" evidence="1">
    <location>
        <begin position="373"/>
        <end position="396"/>
    </location>
</feature>
<organism evidence="2 3">
    <name type="scientific">Emydomyces testavorans</name>
    <dbReference type="NCBI Taxonomy" id="2070801"/>
    <lineage>
        <taxon>Eukaryota</taxon>
        <taxon>Fungi</taxon>
        <taxon>Dikarya</taxon>
        <taxon>Ascomycota</taxon>
        <taxon>Pezizomycotina</taxon>
        <taxon>Eurotiomycetes</taxon>
        <taxon>Eurotiomycetidae</taxon>
        <taxon>Onygenales</taxon>
        <taxon>Nannizziopsiaceae</taxon>
        <taxon>Emydomyces</taxon>
    </lineage>
</organism>
<feature type="region of interest" description="Disordered" evidence="1">
    <location>
        <begin position="252"/>
        <end position="271"/>
    </location>
</feature>
<feature type="compositionally biased region" description="Polar residues" evidence="1">
    <location>
        <begin position="106"/>
        <end position="116"/>
    </location>
</feature>
<protein>
    <recommendedName>
        <fullName evidence="4">Thymidylate kinase</fullName>
    </recommendedName>
</protein>
<dbReference type="AlphaFoldDB" id="A0AAF0DEG7"/>
<evidence type="ECO:0000313" key="3">
    <source>
        <dbReference type="Proteomes" id="UP001219355"/>
    </source>
</evidence>
<dbReference type="Proteomes" id="UP001219355">
    <property type="component" value="Chromosome 1"/>
</dbReference>
<reference evidence="2" key="1">
    <citation type="submission" date="2023-03" db="EMBL/GenBank/DDBJ databases">
        <title>Emydomyces testavorans Genome Sequence.</title>
        <authorList>
            <person name="Hoyer L."/>
        </authorList>
    </citation>
    <scope>NUCLEOTIDE SEQUENCE</scope>
    <source>
        <strain evidence="2">16-2883</strain>
    </source>
</reference>
<feature type="region of interest" description="Disordered" evidence="1">
    <location>
        <begin position="106"/>
        <end position="126"/>
    </location>
</feature>
<evidence type="ECO:0008006" key="4">
    <source>
        <dbReference type="Google" id="ProtNLM"/>
    </source>
</evidence>